<name>V4R685_9HYPH</name>
<organism evidence="3 4">
    <name type="scientific">Lutibaculum baratangense AMV1</name>
    <dbReference type="NCBI Taxonomy" id="631454"/>
    <lineage>
        <taxon>Bacteria</taxon>
        <taxon>Pseudomonadati</taxon>
        <taxon>Pseudomonadota</taxon>
        <taxon>Alphaproteobacteria</taxon>
        <taxon>Hyphomicrobiales</taxon>
        <taxon>Tepidamorphaceae</taxon>
        <taxon>Lutibaculum</taxon>
    </lineage>
</organism>
<dbReference type="EMBL" id="AWXZ01000004">
    <property type="protein sequence ID" value="ESR27442.1"/>
    <property type="molecule type" value="Genomic_DNA"/>
</dbReference>
<comment type="caution">
    <text evidence="3">The sequence shown here is derived from an EMBL/GenBank/DDBJ whole genome shotgun (WGS) entry which is preliminary data.</text>
</comment>
<reference evidence="3 4" key="1">
    <citation type="journal article" date="2014" name="Genome Announc.">
        <title>Draft Genome Sequence of Lutibaculum baratangense Strain AMV1T, Isolated from a Mud Volcano in Andamans, India.</title>
        <authorList>
            <person name="Singh A."/>
            <person name="Sreenivas A."/>
            <person name="Sathyanarayana Reddy G."/>
            <person name="Pinnaka A.K."/>
            <person name="Shivaji S."/>
        </authorList>
    </citation>
    <scope>NUCLEOTIDE SEQUENCE [LARGE SCALE GENOMIC DNA]</scope>
    <source>
        <strain evidence="3 4">AMV1</strain>
    </source>
</reference>
<dbReference type="SUPFAM" id="SSF81324">
    <property type="entry name" value="Voltage-gated potassium channels"/>
    <property type="match status" value="1"/>
</dbReference>
<dbReference type="Gene3D" id="1.10.287.70">
    <property type="match status" value="1"/>
</dbReference>
<feature type="transmembrane region" description="Helical" evidence="1">
    <location>
        <begin position="100"/>
        <end position="118"/>
    </location>
</feature>
<dbReference type="eggNOG" id="ENOG502Z9EI">
    <property type="taxonomic scope" value="Bacteria"/>
</dbReference>
<feature type="transmembrane region" description="Helical" evidence="1">
    <location>
        <begin position="27"/>
        <end position="47"/>
    </location>
</feature>
<evidence type="ECO:0000313" key="4">
    <source>
        <dbReference type="Proteomes" id="UP000017819"/>
    </source>
</evidence>
<proteinExistence type="predicted"/>
<dbReference type="Pfam" id="PF07885">
    <property type="entry name" value="Ion_trans_2"/>
    <property type="match status" value="1"/>
</dbReference>
<sequence>MVLLSLLGALLIFATVGDVLVTALTTRGAGPVTSLAGSRLWTLFLWWHRRWTSHNLLAYGGMAILASIATLWILGLWAGWSLVFLGAEVPLVSASDGTPADTLEIVYFAGYTLFTLGLGDFRPDGDTWRILTALCAGNGLLVLTMAVTYFVPIVSAATERRQIALAIDTVGSSPSAILRNCWDGSRFDLEQVASELVSPILHQGQQHLAYPVLHYFHSPQAASALPVRLAAFSEALRIVQERVPQENRPRELPMRRCSLAIASFLQTLESTHIKASAEEPSLPDLEALRREGLPLADEALVEPSRLVLHRERRHLKAFVESDGWTWPDVLGERQG</sequence>
<feature type="transmembrane region" description="Helical" evidence="1">
    <location>
        <begin position="56"/>
        <end position="80"/>
    </location>
</feature>
<feature type="domain" description="Potassium channel" evidence="2">
    <location>
        <begin position="84"/>
        <end position="152"/>
    </location>
</feature>
<feature type="transmembrane region" description="Helical" evidence="1">
    <location>
        <begin position="130"/>
        <end position="151"/>
    </location>
</feature>
<keyword evidence="1" id="KW-0812">Transmembrane</keyword>
<keyword evidence="1" id="KW-1133">Transmembrane helix</keyword>
<evidence type="ECO:0000256" key="1">
    <source>
        <dbReference type="SAM" id="Phobius"/>
    </source>
</evidence>
<dbReference type="STRING" id="631454.N177_0046"/>
<accession>V4R685</accession>
<protein>
    <recommendedName>
        <fullName evidence="2">Potassium channel domain-containing protein</fullName>
    </recommendedName>
</protein>
<evidence type="ECO:0000259" key="2">
    <source>
        <dbReference type="Pfam" id="PF07885"/>
    </source>
</evidence>
<dbReference type="RefSeq" id="WP_023430204.1">
    <property type="nucleotide sequence ID" value="NZ_AWXZ01000004.1"/>
</dbReference>
<dbReference type="InterPro" id="IPR013099">
    <property type="entry name" value="K_chnl_dom"/>
</dbReference>
<dbReference type="Proteomes" id="UP000017819">
    <property type="component" value="Unassembled WGS sequence"/>
</dbReference>
<dbReference type="OrthoDB" id="3422146at2"/>
<keyword evidence="4" id="KW-1185">Reference proteome</keyword>
<dbReference type="PATRIC" id="fig|631454.5.peg.45"/>
<evidence type="ECO:0000313" key="3">
    <source>
        <dbReference type="EMBL" id="ESR27442.1"/>
    </source>
</evidence>
<dbReference type="AlphaFoldDB" id="V4R685"/>
<gene>
    <name evidence="3" type="ORF">N177_0046</name>
</gene>
<keyword evidence="1" id="KW-0472">Membrane</keyword>